<evidence type="ECO:0000313" key="2">
    <source>
        <dbReference type="EMBL" id="KAL3696125.1"/>
    </source>
</evidence>
<keyword evidence="3" id="KW-1185">Reference proteome</keyword>
<evidence type="ECO:0000313" key="3">
    <source>
        <dbReference type="Proteomes" id="UP001633002"/>
    </source>
</evidence>
<protein>
    <recommendedName>
        <fullName evidence="1">At5g58720/SDE5-like UBA-like domain-containing protein</fullName>
    </recommendedName>
</protein>
<reference evidence="2 3" key="1">
    <citation type="submission" date="2024-09" db="EMBL/GenBank/DDBJ databases">
        <title>Chromosome-scale assembly of Riccia sorocarpa.</title>
        <authorList>
            <person name="Paukszto L."/>
        </authorList>
    </citation>
    <scope>NUCLEOTIDE SEQUENCE [LARGE SCALE GENOMIC DNA]</scope>
    <source>
        <strain evidence="2">LP-2024</strain>
        <tissue evidence="2">Aerial parts of the thallus</tissue>
    </source>
</reference>
<dbReference type="AlphaFoldDB" id="A0ABD3I1A0"/>
<proteinExistence type="predicted"/>
<name>A0ABD3I1A0_9MARC</name>
<dbReference type="Proteomes" id="UP001633002">
    <property type="component" value="Unassembled WGS sequence"/>
</dbReference>
<dbReference type="EMBL" id="JBJQOH010000002">
    <property type="protein sequence ID" value="KAL3696125.1"/>
    <property type="molecule type" value="Genomic_DNA"/>
</dbReference>
<dbReference type="Pfam" id="PF24767">
    <property type="entry name" value="UBA_At5g58720"/>
    <property type="match status" value="1"/>
</dbReference>
<sequence>MSGISFQSPFSGGIDLMACDGNCGEGSWPPQNSTPPISQRVFPGISLHDIVEAYTQAEGDANYAAELLAVRSLSSRFPDKEHRYNASFIQEIEIRRGLFSIPYGLELGIDVVRDVLEHFSGDTNKATITSIHQSDRPIKEF</sequence>
<accession>A0ABD3I1A0</accession>
<evidence type="ECO:0000259" key="1">
    <source>
        <dbReference type="Pfam" id="PF24767"/>
    </source>
</evidence>
<comment type="caution">
    <text evidence="2">The sequence shown here is derived from an EMBL/GenBank/DDBJ whole genome shotgun (WGS) entry which is preliminary data.</text>
</comment>
<feature type="domain" description="At5g58720/SDE5-like UBA-like" evidence="1">
    <location>
        <begin position="42"/>
        <end position="69"/>
    </location>
</feature>
<organism evidence="2 3">
    <name type="scientific">Riccia sorocarpa</name>
    <dbReference type="NCBI Taxonomy" id="122646"/>
    <lineage>
        <taxon>Eukaryota</taxon>
        <taxon>Viridiplantae</taxon>
        <taxon>Streptophyta</taxon>
        <taxon>Embryophyta</taxon>
        <taxon>Marchantiophyta</taxon>
        <taxon>Marchantiopsida</taxon>
        <taxon>Marchantiidae</taxon>
        <taxon>Marchantiales</taxon>
        <taxon>Ricciaceae</taxon>
        <taxon>Riccia</taxon>
    </lineage>
</organism>
<dbReference type="InterPro" id="IPR056254">
    <property type="entry name" value="At5g58720/SDE5-like_UBA-like"/>
</dbReference>
<gene>
    <name evidence="2" type="ORF">R1sor_010201</name>
</gene>